<accession>A0A5J4S5D2</accession>
<evidence type="ECO:0000313" key="2">
    <source>
        <dbReference type="EMBL" id="KAA6340441.1"/>
    </source>
</evidence>
<proteinExistence type="predicted"/>
<gene>
    <name evidence="2" type="ORF">EZS27_011689</name>
</gene>
<comment type="caution">
    <text evidence="2">The sequence shown here is derived from an EMBL/GenBank/DDBJ whole genome shotgun (WGS) entry which is preliminary data.</text>
</comment>
<evidence type="ECO:0000256" key="1">
    <source>
        <dbReference type="SAM" id="MobiDB-lite"/>
    </source>
</evidence>
<reference evidence="2" key="1">
    <citation type="submission" date="2019-03" db="EMBL/GenBank/DDBJ databases">
        <title>Single cell metagenomics reveals metabolic interactions within the superorganism composed of flagellate Streblomastix strix and complex community of Bacteroidetes bacteria on its surface.</title>
        <authorList>
            <person name="Treitli S.C."/>
            <person name="Kolisko M."/>
            <person name="Husnik F."/>
            <person name="Keeling P."/>
            <person name="Hampl V."/>
        </authorList>
    </citation>
    <scope>NUCLEOTIDE SEQUENCE</scope>
    <source>
        <strain evidence="2">STM</strain>
    </source>
</reference>
<dbReference type="EMBL" id="SNRY01000460">
    <property type="protein sequence ID" value="KAA6340441.1"/>
    <property type="molecule type" value="Genomic_DNA"/>
</dbReference>
<feature type="region of interest" description="Disordered" evidence="1">
    <location>
        <begin position="1"/>
        <end position="21"/>
    </location>
</feature>
<protein>
    <submittedName>
        <fullName evidence="2">Uncharacterized protein</fullName>
    </submittedName>
</protein>
<organism evidence="2">
    <name type="scientific">termite gut metagenome</name>
    <dbReference type="NCBI Taxonomy" id="433724"/>
    <lineage>
        <taxon>unclassified sequences</taxon>
        <taxon>metagenomes</taxon>
        <taxon>organismal metagenomes</taxon>
    </lineage>
</organism>
<name>A0A5J4S5D2_9ZZZZ</name>
<dbReference type="AlphaFoldDB" id="A0A5J4S5D2"/>
<sequence>MNRYKTISYGKDRKSNQRKSEIGAKQTFGWANQPLLGVLLG</sequence>
<feature type="compositionally biased region" description="Basic and acidic residues" evidence="1">
    <location>
        <begin position="10"/>
        <end position="21"/>
    </location>
</feature>